<dbReference type="EMBL" id="BAABHS010000020">
    <property type="protein sequence ID" value="GAA4978344.1"/>
    <property type="molecule type" value="Genomic_DNA"/>
</dbReference>
<protein>
    <submittedName>
        <fullName evidence="2">Uncharacterized protein</fullName>
    </submittedName>
</protein>
<evidence type="ECO:0000256" key="1">
    <source>
        <dbReference type="SAM" id="MobiDB-lite"/>
    </source>
</evidence>
<sequence length="555" mass="61421">MKHGPAFPARRARITISEAEDIIRLATGSDRQRAGETDASAVIAPSNNNLVKPVRYFGEWVVARIASPTRADPYINTLNNNPQPEGPIMSRQDSERIMCGYGYLRRYPELLYQDAERGISIQRAITRPDGTIAPSLRRVRAESDPGVHQRLRQAAIAELPEIWGEFENIPLSVFDKYDLKIKSIRQMFENEQRVTRRFTGCYDTAEQNEKFQRFFHHFGLGRLENYTPPAGDATASEGWVEPGHENMSAFNYGTHLDNYLFVGSANGRAAKSGHAPEIYGCDPDRLNFGPPGMCIGVHLQCNDYPYTAGEIGELVTGYLPYVDKKKHSYIEANLPKMMRTMVGEDATVYAWQATKLVAELTNRPVPHSNVRWQRTLPAHVHTTIGHLRVLSGREAFTAEESSKMLVSYVDQEVRKAGYPGLPRDIDTMEKLLNFRKYEKSGRQYIGGGLGSPTAGGKKRQGEPDARPSNSVNARAGARQNINTPTIPVMPITGIVLTATIGLANIAKGFQELPQQGGAAPGSTAATNAGQPMVPPGVHPVPARHHKRIGELEPKF</sequence>
<gene>
    <name evidence="2" type="ORF">GCM10023205_52930</name>
</gene>
<accession>A0ABP9HUH5</accession>
<dbReference type="Proteomes" id="UP001500466">
    <property type="component" value="Unassembled WGS sequence"/>
</dbReference>
<comment type="caution">
    <text evidence="2">The sequence shown here is derived from an EMBL/GenBank/DDBJ whole genome shotgun (WGS) entry which is preliminary data.</text>
</comment>
<feature type="region of interest" description="Disordered" evidence="1">
    <location>
        <begin position="443"/>
        <end position="478"/>
    </location>
</feature>
<proteinExistence type="predicted"/>
<name>A0ABP9HUH5_9ACTN</name>
<reference evidence="3" key="1">
    <citation type="journal article" date="2019" name="Int. J. Syst. Evol. Microbiol.">
        <title>The Global Catalogue of Microorganisms (GCM) 10K type strain sequencing project: providing services to taxonomists for standard genome sequencing and annotation.</title>
        <authorList>
            <consortium name="The Broad Institute Genomics Platform"/>
            <consortium name="The Broad Institute Genome Sequencing Center for Infectious Disease"/>
            <person name="Wu L."/>
            <person name="Ma J."/>
        </authorList>
    </citation>
    <scope>NUCLEOTIDE SEQUENCE [LARGE SCALE GENOMIC DNA]</scope>
    <source>
        <strain evidence="3">JCM 17986</strain>
    </source>
</reference>
<organism evidence="2 3">
    <name type="scientific">Yinghuangia aomiensis</name>
    <dbReference type="NCBI Taxonomy" id="676205"/>
    <lineage>
        <taxon>Bacteria</taxon>
        <taxon>Bacillati</taxon>
        <taxon>Actinomycetota</taxon>
        <taxon>Actinomycetes</taxon>
        <taxon>Kitasatosporales</taxon>
        <taxon>Streptomycetaceae</taxon>
        <taxon>Yinghuangia</taxon>
    </lineage>
</organism>
<evidence type="ECO:0000313" key="3">
    <source>
        <dbReference type="Proteomes" id="UP001500466"/>
    </source>
</evidence>
<feature type="region of interest" description="Disordered" evidence="1">
    <location>
        <begin position="514"/>
        <end position="541"/>
    </location>
</feature>
<keyword evidence="3" id="KW-1185">Reference proteome</keyword>
<evidence type="ECO:0000313" key="2">
    <source>
        <dbReference type="EMBL" id="GAA4978344.1"/>
    </source>
</evidence>